<reference evidence="3" key="1">
    <citation type="submission" date="2016-03" db="EMBL/GenBank/DDBJ databases">
        <title>Draft genome sequence of Rosellinia necatrix.</title>
        <authorList>
            <person name="Kanematsu S."/>
        </authorList>
    </citation>
    <scope>NUCLEOTIDE SEQUENCE [LARGE SCALE GENOMIC DNA]</scope>
    <source>
        <strain evidence="3">W97</strain>
    </source>
</reference>
<dbReference type="Proteomes" id="UP000054516">
    <property type="component" value="Unassembled WGS sequence"/>
</dbReference>
<keyword evidence="4" id="KW-1185">Reference proteome</keyword>
<proteinExistence type="predicted"/>
<feature type="region of interest" description="Disordered" evidence="1">
    <location>
        <begin position="398"/>
        <end position="419"/>
    </location>
</feature>
<keyword evidence="2" id="KW-0812">Transmembrane</keyword>
<accession>A0A1W2TK38</accession>
<feature type="transmembrane region" description="Helical" evidence="2">
    <location>
        <begin position="58"/>
        <end position="78"/>
    </location>
</feature>
<dbReference type="OrthoDB" id="4732989at2759"/>
<dbReference type="AlphaFoldDB" id="A0A1W2TK38"/>
<evidence type="ECO:0000313" key="3">
    <source>
        <dbReference type="EMBL" id="GAP88625.1"/>
    </source>
</evidence>
<keyword evidence="2" id="KW-1133">Transmembrane helix</keyword>
<evidence type="ECO:0000313" key="4">
    <source>
        <dbReference type="Proteomes" id="UP000054516"/>
    </source>
</evidence>
<feature type="compositionally biased region" description="Pro residues" evidence="1">
    <location>
        <begin position="157"/>
        <end position="167"/>
    </location>
</feature>
<dbReference type="EMBL" id="DF977478">
    <property type="protein sequence ID" value="GAP88625.1"/>
    <property type="molecule type" value="Genomic_DNA"/>
</dbReference>
<name>A0A1W2TK38_ROSNE</name>
<feature type="compositionally biased region" description="Gly residues" evidence="1">
    <location>
        <begin position="400"/>
        <end position="410"/>
    </location>
</feature>
<sequence>MSTSAATAHSGVVLRSPVVRAPLAAAAWARNTGERESDLDPVYRVTMTTRTRTTAPKIAPALVVAAVVLCAAALTTLWPGGHFSGKPAAAGIARAVLPPRLQASKSPSSSSGSSSADNIRTAAREYGYFMTATEDYSDWFAGADAATRAIDAELASLPPPPPPPPRPSSRAGDGDGDGDGVRDCEAEAAYERDRGLVEARARHLRLARGEWDAFQTTRERLVGALAGAGPQWRAYAYAYADDRPVPSSPPSAVWRAAGVGGRRCRRLGGDFFNATTKAAAVDGEKKEEEERRDECEDGHREARGRAALVRSARCVVGELGRTRAELFAAWDPAQTHLRAAAEAEDAFVGGLVRRGGGRPRSTVWAAAWTGVALRELQGRMRTLGQRNETMATALEALREGGLGGGGGGEGGEGDDDDSSVENAKELLRAWSEVLMDAQEGVLYMLRRRDVRGRPRGVAGQEGSWEAWKSRNCGSTSCYEAPSAAGDIKRMFGKGNPAAGVAQDEVNWTKSLGGDGTLRVPRGVYEKACCENGVLAHRLKYGSNQLSRQK</sequence>
<feature type="region of interest" description="Disordered" evidence="1">
    <location>
        <begin position="154"/>
        <end position="182"/>
    </location>
</feature>
<keyword evidence="2" id="KW-0472">Membrane</keyword>
<gene>
    <name evidence="3" type="ORF">SAMD00023353_3300820</name>
</gene>
<evidence type="ECO:0000256" key="1">
    <source>
        <dbReference type="SAM" id="MobiDB-lite"/>
    </source>
</evidence>
<organism evidence="3">
    <name type="scientific">Rosellinia necatrix</name>
    <name type="common">White root-rot fungus</name>
    <dbReference type="NCBI Taxonomy" id="77044"/>
    <lineage>
        <taxon>Eukaryota</taxon>
        <taxon>Fungi</taxon>
        <taxon>Dikarya</taxon>
        <taxon>Ascomycota</taxon>
        <taxon>Pezizomycotina</taxon>
        <taxon>Sordariomycetes</taxon>
        <taxon>Xylariomycetidae</taxon>
        <taxon>Xylariales</taxon>
        <taxon>Xylariaceae</taxon>
        <taxon>Rosellinia</taxon>
    </lineage>
</organism>
<protein>
    <submittedName>
        <fullName evidence="3">Uncharacterized protein</fullName>
    </submittedName>
</protein>
<evidence type="ECO:0000256" key="2">
    <source>
        <dbReference type="SAM" id="Phobius"/>
    </source>
</evidence>